<dbReference type="OrthoDB" id="8677713at2"/>
<dbReference type="InterPro" id="IPR037069">
    <property type="entry name" value="AcylCoA_DH/ox_N_sf"/>
</dbReference>
<keyword evidence="8" id="KW-1185">Reference proteome</keyword>
<dbReference type="SUPFAM" id="SSF47203">
    <property type="entry name" value="Acyl-CoA dehydrogenase C-terminal domain-like"/>
    <property type="match status" value="1"/>
</dbReference>
<proteinExistence type="inferred from homology"/>
<dbReference type="EMBL" id="VLTJ01000029">
    <property type="protein sequence ID" value="TSH92776.1"/>
    <property type="molecule type" value="Genomic_DNA"/>
</dbReference>
<organism evidence="7 8">
    <name type="scientific">Verticiella sediminum</name>
    <dbReference type="NCBI Taxonomy" id="1247510"/>
    <lineage>
        <taxon>Bacteria</taxon>
        <taxon>Pseudomonadati</taxon>
        <taxon>Pseudomonadota</taxon>
        <taxon>Betaproteobacteria</taxon>
        <taxon>Burkholderiales</taxon>
        <taxon>Alcaligenaceae</taxon>
        <taxon>Verticiella</taxon>
    </lineage>
</organism>
<sequence>MTIQDDSLRPEEFAEAAAAAIADAQGREVREAAGVLAQAGLLGVCAAEDDGGLGLGIAFALPIVQTAGRLQLRFPLVEQVLLAKALAGTPEAAAIVAGEKLASIAWRGSLADGVATDAGYADQADWALVGDGEGAALIEMASVERQADTALDPEHPVYWLELDAARVLARLSAEAWAGLQEDARLLLAGSVHGAAEGALERTATYMATRVQFGRPLSAKQAVRHWLARMRLQQEASGAAIRRVLATDEFGQARAAATALASAIESAAFILEKAIHLHGGMGFTWEMPLHWSLRDIRKVDAAFGSGALAQDIGRAFIAAA</sequence>
<dbReference type="InterPro" id="IPR009075">
    <property type="entry name" value="AcylCo_DH/oxidase_C"/>
</dbReference>
<evidence type="ECO:0000313" key="8">
    <source>
        <dbReference type="Proteomes" id="UP000318405"/>
    </source>
</evidence>
<accession>A0A556AIS8</accession>
<protein>
    <submittedName>
        <fullName evidence="7">Acyl-CoA dehydrogenase</fullName>
    </submittedName>
</protein>
<reference evidence="7 8" key="1">
    <citation type="submission" date="2019-07" db="EMBL/GenBank/DDBJ databases">
        <title>Qingshengfaniella alkalisoli gen. nov., sp. nov., isolated from saline soil.</title>
        <authorList>
            <person name="Xu L."/>
            <person name="Huang X.-X."/>
            <person name="Sun J.-Q."/>
        </authorList>
    </citation>
    <scope>NUCLEOTIDE SEQUENCE [LARGE SCALE GENOMIC DNA]</scope>
    <source>
        <strain evidence="7 8">DSM 27279</strain>
    </source>
</reference>
<evidence type="ECO:0000259" key="6">
    <source>
        <dbReference type="Pfam" id="PF00441"/>
    </source>
</evidence>
<gene>
    <name evidence="7" type="ORF">FOZ76_15330</name>
</gene>
<evidence type="ECO:0000256" key="5">
    <source>
        <dbReference type="ARBA" id="ARBA00023002"/>
    </source>
</evidence>
<dbReference type="Proteomes" id="UP000318405">
    <property type="component" value="Unassembled WGS sequence"/>
</dbReference>
<comment type="caution">
    <text evidence="7">The sequence shown here is derived from an EMBL/GenBank/DDBJ whole genome shotgun (WGS) entry which is preliminary data.</text>
</comment>
<evidence type="ECO:0000256" key="4">
    <source>
        <dbReference type="ARBA" id="ARBA00022827"/>
    </source>
</evidence>
<keyword evidence="5" id="KW-0560">Oxidoreductase</keyword>
<dbReference type="PANTHER" id="PTHR43884:SF20">
    <property type="entry name" value="ACYL-COA DEHYDROGENASE FADE28"/>
    <property type="match status" value="1"/>
</dbReference>
<dbReference type="Gene3D" id="1.10.540.10">
    <property type="entry name" value="Acyl-CoA dehydrogenase/oxidase, N-terminal domain"/>
    <property type="match status" value="1"/>
</dbReference>
<dbReference type="AlphaFoldDB" id="A0A556AIS8"/>
<keyword evidence="4" id="KW-0274">FAD</keyword>
<comment type="cofactor">
    <cofactor evidence="1">
        <name>FAD</name>
        <dbReference type="ChEBI" id="CHEBI:57692"/>
    </cofactor>
</comment>
<dbReference type="GO" id="GO:0003995">
    <property type="term" value="F:acyl-CoA dehydrogenase activity"/>
    <property type="evidence" value="ECO:0007669"/>
    <property type="project" value="TreeGrafter"/>
</dbReference>
<evidence type="ECO:0000256" key="2">
    <source>
        <dbReference type="ARBA" id="ARBA00009347"/>
    </source>
</evidence>
<feature type="domain" description="Acyl-CoA dehydrogenase/oxidase C-terminal" evidence="6">
    <location>
        <begin position="183"/>
        <end position="306"/>
    </location>
</feature>
<dbReference type="Pfam" id="PF00441">
    <property type="entry name" value="Acyl-CoA_dh_1"/>
    <property type="match status" value="1"/>
</dbReference>
<dbReference type="InterPro" id="IPR036250">
    <property type="entry name" value="AcylCo_DH-like_C"/>
</dbReference>
<dbReference type="Gene3D" id="1.20.140.10">
    <property type="entry name" value="Butyryl-CoA Dehydrogenase, subunit A, domain 3"/>
    <property type="match status" value="1"/>
</dbReference>
<dbReference type="GO" id="GO:0050660">
    <property type="term" value="F:flavin adenine dinucleotide binding"/>
    <property type="evidence" value="ECO:0007669"/>
    <property type="project" value="InterPro"/>
</dbReference>
<name>A0A556AIS8_9BURK</name>
<dbReference type="InterPro" id="IPR009100">
    <property type="entry name" value="AcylCoA_DH/oxidase_NM_dom_sf"/>
</dbReference>
<evidence type="ECO:0000256" key="1">
    <source>
        <dbReference type="ARBA" id="ARBA00001974"/>
    </source>
</evidence>
<keyword evidence="3" id="KW-0285">Flavoprotein</keyword>
<evidence type="ECO:0000256" key="3">
    <source>
        <dbReference type="ARBA" id="ARBA00022630"/>
    </source>
</evidence>
<dbReference type="RefSeq" id="WP_143949142.1">
    <property type="nucleotide sequence ID" value="NZ_BAABMB010000001.1"/>
</dbReference>
<evidence type="ECO:0000313" key="7">
    <source>
        <dbReference type="EMBL" id="TSH92776.1"/>
    </source>
</evidence>
<dbReference type="PANTHER" id="PTHR43884">
    <property type="entry name" value="ACYL-COA DEHYDROGENASE"/>
    <property type="match status" value="1"/>
</dbReference>
<dbReference type="SUPFAM" id="SSF56645">
    <property type="entry name" value="Acyl-CoA dehydrogenase NM domain-like"/>
    <property type="match status" value="1"/>
</dbReference>
<comment type="similarity">
    <text evidence="2">Belongs to the acyl-CoA dehydrogenase family.</text>
</comment>